<keyword evidence="1" id="KW-0472">Membrane</keyword>
<protein>
    <submittedName>
        <fullName evidence="2">Uncharacterized protein</fullName>
    </submittedName>
</protein>
<dbReference type="RefSeq" id="WP_106925782.1">
    <property type="nucleotide sequence ID" value="NZ_PYFT01000001.1"/>
</dbReference>
<reference evidence="2 3" key="1">
    <citation type="submission" date="2018-03" db="EMBL/GenBank/DDBJ databases">
        <title>Adhaeribacter sp. HMF7605 Genome sequencing and assembly.</title>
        <authorList>
            <person name="Kang H."/>
            <person name="Kang J."/>
            <person name="Cha I."/>
            <person name="Kim H."/>
            <person name="Joh K."/>
        </authorList>
    </citation>
    <scope>NUCLEOTIDE SEQUENCE [LARGE SCALE GENOMIC DNA]</scope>
    <source>
        <strain evidence="2 3">HMF7605</strain>
    </source>
</reference>
<evidence type="ECO:0000313" key="2">
    <source>
        <dbReference type="EMBL" id="PSR52297.1"/>
    </source>
</evidence>
<keyword evidence="1" id="KW-1133">Transmembrane helix</keyword>
<dbReference type="OrthoDB" id="9961502at2"/>
<comment type="caution">
    <text evidence="2">The sequence shown here is derived from an EMBL/GenBank/DDBJ whole genome shotgun (WGS) entry which is preliminary data.</text>
</comment>
<keyword evidence="1" id="KW-0812">Transmembrane</keyword>
<gene>
    <name evidence="2" type="ORF">AHMF7605_01550</name>
</gene>
<dbReference type="Proteomes" id="UP000240357">
    <property type="component" value="Unassembled WGS sequence"/>
</dbReference>
<feature type="transmembrane region" description="Helical" evidence="1">
    <location>
        <begin position="12"/>
        <end position="34"/>
    </location>
</feature>
<proteinExistence type="predicted"/>
<evidence type="ECO:0000313" key="3">
    <source>
        <dbReference type="Proteomes" id="UP000240357"/>
    </source>
</evidence>
<keyword evidence="3" id="KW-1185">Reference proteome</keyword>
<evidence type="ECO:0000256" key="1">
    <source>
        <dbReference type="SAM" id="Phobius"/>
    </source>
</evidence>
<organism evidence="2 3">
    <name type="scientific">Adhaeribacter arboris</name>
    <dbReference type="NCBI Taxonomy" id="2072846"/>
    <lineage>
        <taxon>Bacteria</taxon>
        <taxon>Pseudomonadati</taxon>
        <taxon>Bacteroidota</taxon>
        <taxon>Cytophagia</taxon>
        <taxon>Cytophagales</taxon>
        <taxon>Hymenobacteraceae</taxon>
        <taxon>Adhaeribacter</taxon>
    </lineage>
</organism>
<dbReference type="AlphaFoldDB" id="A0A2T2Y9W6"/>
<dbReference type="EMBL" id="PYFT01000001">
    <property type="protein sequence ID" value="PSR52297.1"/>
    <property type="molecule type" value="Genomic_DNA"/>
</dbReference>
<accession>A0A2T2Y9W6</accession>
<name>A0A2T2Y9W6_9BACT</name>
<sequence>MNEEISDGWTILFGQTFLLIFFTPFNSLLFYTFFKNISLDGLIFTLVMVAPSILFIRYAFYYAEITLTDNFIIIKKRLKVKKVPVTKYKTIGKGIPASSYYIEFENKKTVYFLLNYTDAFRDFFSLDPDKVLKELKMKFEQAKENNKSSAANTA</sequence>
<feature type="transmembrane region" description="Helical" evidence="1">
    <location>
        <begin position="41"/>
        <end position="60"/>
    </location>
</feature>